<evidence type="ECO:0000256" key="3">
    <source>
        <dbReference type="ARBA" id="ARBA00023125"/>
    </source>
</evidence>
<dbReference type="RefSeq" id="WP_386707001.1">
    <property type="nucleotide sequence ID" value="NZ_JBHXIJ010000002.1"/>
</dbReference>
<dbReference type="PANTHER" id="PTHR30346">
    <property type="entry name" value="TRANSCRIPTIONAL DUAL REGULATOR HCAR-RELATED"/>
    <property type="match status" value="1"/>
</dbReference>
<evidence type="ECO:0000259" key="6">
    <source>
        <dbReference type="PROSITE" id="PS50931"/>
    </source>
</evidence>
<reference evidence="7 8" key="1">
    <citation type="submission" date="2024-09" db="EMBL/GenBank/DDBJ databases">
        <title>The Natural Products Discovery Center: Release of the First 8490 Sequenced Strains for Exploring Actinobacteria Biosynthetic Diversity.</title>
        <authorList>
            <person name="Kalkreuter E."/>
            <person name="Kautsar S.A."/>
            <person name="Yang D."/>
            <person name="Bader C.D."/>
            <person name="Teijaro C.N."/>
            <person name="Fluegel L."/>
            <person name="Davis C.M."/>
            <person name="Simpson J.R."/>
            <person name="Lauterbach L."/>
            <person name="Steele A.D."/>
            <person name="Gui C."/>
            <person name="Meng S."/>
            <person name="Li G."/>
            <person name="Viehrig K."/>
            <person name="Ye F."/>
            <person name="Su P."/>
            <person name="Kiefer A.F."/>
            <person name="Nichols A."/>
            <person name="Cepeda A.J."/>
            <person name="Yan W."/>
            <person name="Fan B."/>
            <person name="Jiang Y."/>
            <person name="Adhikari A."/>
            <person name="Zheng C.-J."/>
            <person name="Schuster L."/>
            <person name="Cowan T.M."/>
            <person name="Smanski M.J."/>
            <person name="Chevrette M.G."/>
            <person name="De Carvalho L.P.S."/>
            <person name="Shen B."/>
        </authorList>
    </citation>
    <scope>NUCLEOTIDE SEQUENCE [LARGE SCALE GENOMIC DNA]</scope>
    <source>
        <strain evidence="7 8">NPDC058348</strain>
    </source>
</reference>
<keyword evidence="4" id="KW-0804">Transcription</keyword>
<comment type="similarity">
    <text evidence="1">Belongs to the LysR transcriptional regulatory family.</text>
</comment>
<dbReference type="SUPFAM" id="SSF46785">
    <property type="entry name" value="Winged helix' DNA-binding domain"/>
    <property type="match status" value="1"/>
</dbReference>
<keyword evidence="3" id="KW-0238">DNA-binding</keyword>
<feature type="domain" description="HTH lysR-type" evidence="6">
    <location>
        <begin position="1"/>
        <end position="58"/>
    </location>
</feature>
<evidence type="ECO:0000256" key="4">
    <source>
        <dbReference type="ARBA" id="ARBA00023163"/>
    </source>
</evidence>
<sequence length="312" mass="33729">MDIEAVRTFVAVVETGRFHEAAAELRITQQAVSKRVAALERALGVTLFVRTARGARPTLDGQAFLPHAREVLRAVERAAASVRPGERALRVDVLGRRIAPALALRGFYASRPGTELDVVTLADANATRAAEAVRTGEIDATFRAVPVGDLPEGVSAERVLDDPLQLLVGPRHPLAAARTLTPADLAGHRIWIPGIRPGTEWAAYYDELTETFGLRVDAVGPDFGTEALMDAIADSAALATLVGSRDRWVWPAAHDLRRIPVEGPTPVYPHSFLYRTANPHPVLTALRGHLAQARPTPPDDMWTPAWARSSPS</sequence>
<dbReference type="Pfam" id="PF00126">
    <property type="entry name" value="HTH_1"/>
    <property type="match status" value="1"/>
</dbReference>
<dbReference type="PANTHER" id="PTHR30346:SF0">
    <property type="entry name" value="HCA OPERON TRANSCRIPTIONAL ACTIVATOR HCAR"/>
    <property type="match status" value="1"/>
</dbReference>
<gene>
    <name evidence="7" type="ORF">ACFWJN_00805</name>
</gene>
<feature type="region of interest" description="Disordered" evidence="5">
    <location>
        <begin position="293"/>
        <end position="312"/>
    </location>
</feature>
<dbReference type="InterPro" id="IPR036388">
    <property type="entry name" value="WH-like_DNA-bd_sf"/>
</dbReference>
<proteinExistence type="inferred from homology"/>
<protein>
    <submittedName>
        <fullName evidence="7">LysR family transcriptional regulator</fullName>
    </submittedName>
</protein>
<dbReference type="InterPro" id="IPR000847">
    <property type="entry name" value="LysR_HTH_N"/>
</dbReference>
<accession>A0ABW6FD75</accession>
<evidence type="ECO:0000256" key="5">
    <source>
        <dbReference type="SAM" id="MobiDB-lite"/>
    </source>
</evidence>
<keyword evidence="8" id="KW-1185">Reference proteome</keyword>
<dbReference type="Gene3D" id="1.10.10.10">
    <property type="entry name" value="Winged helix-like DNA-binding domain superfamily/Winged helix DNA-binding domain"/>
    <property type="match status" value="1"/>
</dbReference>
<dbReference type="Pfam" id="PF03466">
    <property type="entry name" value="LysR_substrate"/>
    <property type="match status" value="1"/>
</dbReference>
<dbReference type="PRINTS" id="PR00039">
    <property type="entry name" value="HTHLYSR"/>
</dbReference>
<organism evidence="7 8">
    <name type="scientific">Streptomyces albidochromogenes</name>
    <dbReference type="NCBI Taxonomy" id="329524"/>
    <lineage>
        <taxon>Bacteria</taxon>
        <taxon>Bacillati</taxon>
        <taxon>Actinomycetota</taxon>
        <taxon>Actinomycetes</taxon>
        <taxon>Kitasatosporales</taxon>
        <taxon>Streptomycetaceae</taxon>
        <taxon>Streptomyces</taxon>
    </lineage>
</organism>
<dbReference type="Gene3D" id="3.40.190.290">
    <property type="match status" value="1"/>
</dbReference>
<evidence type="ECO:0000256" key="1">
    <source>
        <dbReference type="ARBA" id="ARBA00009437"/>
    </source>
</evidence>
<evidence type="ECO:0000313" key="7">
    <source>
        <dbReference type="EMBL" id="MFD5097522.1"/>
    </source>
</evidence>
<dbReference type="SUPFAM" id="SSF53850">
    <property type="entry name" value="Periplasmic binding protein-like II"/>
    <property type="match status" value="1"/>
</dbReference>
<comment type="caution">
    <text evidence="7">The sequence shown here is derived from an EMBL/GenBank/DDBJ whole genome shotgun (WGS) entry which is preliminary data.</text>
</comment>
<evidence type="ECO:0000256" key="2">
    <source>
        <dbReference type="ARBA" id="ARBA00023015"/>
    </source>
</evidence>
<dbReference type="EMBL" id="JBHXIJ010000002">
    <property type="protein sequence ID" value="MFD5097522.1"/>
    <property type="molecule type" value="Genomic_DNA"/>
</dbReference>
<dbReference type="InterPro" id="IPR036390">
    <property type="entry name" value="WH_DNA-bd_sf"/>
</dbReference>
<keyword evidence="2" id="KW-0805">Transcription regulation</keyword>
<dbReference type="InterPro" id="IPR005119">
    <property type="entry name" value="LysR_subst-bd"/>
</dbReference>
<dbReference type="PROSITE" id="PS50931">
    <property type="entry name" value="HTH_LYSR"/>
    <property type="match status" value="1"/>
</dbReference>
<dbReference type="Proteomes" id="UP001598448">
    <property type="component" value="Unassembled WGS sequence"/>
</dbReference>
<evidence type="ECO:0000313" key="8">
    <source>
        <dbReference type="Proteomes" id="UP001598448"/>
    </source>
</evidence>
<name>A0ABW6FD75_9ACTN</name>